<dbReference type="GO" id="GO:0042720">
    <property type="term" value="C:mitochondrial inner membrane peptidase complex"/>
    <property type="evidence" value="ECO:0007669"/>
    <property type="project" value="TreeGrafter"/>
</dbReference>
<evidence type="ECO:0000259" key="8">
    <source>
        <dbReference type="Pfam" id="PF10502"/>
    </source>
</evidence>
<dbReference type="InParanoid" id="A0A2R5GLJ3"/>
<evidence type="ECO:0000256" key="1">
    <source>
        <dbReference type="ARBA" id="ARBA00004273"/>
    </source>
</evidence>
<dbReference type="AlphaFoldDB" id="A0A2R5GLJ3"/>
<dbReference type="OrthoDB" id="308440at2759"/>
<comment type="similarity">
    <text evidence="6">Belongs to the peptidase S26 family. IMP1 subfamily.</text>
</comment>
<name>A0A2R5GLJ3_9STRA</name>
<keyword evidence="9" id="KW-0645">Protease</keyword>
<evidence type="ECO:0000313" key="9">
    <source>
        <dbReference type="EMBL" id="GBG29493.1"/>
    </source>
</evidence>
<dbReference type="PANTHER" id="PTHR12383">
    <property type="entry name" value="PROTEASE FAMILY S26 MITOCHONDRIAL INNER MEMBRANE PROTEASE-RELATED"/>
    <property type="match status" value="1"/>
</dbReference>
<evidence type="ECO:0000256" key="2">
    <source>
        <dbReference type="ARBA" id="ARBA00022792"/>
    </source>
</evidence>
<dbReference type="PANTHER" id="PTHR12383:SF16">
    <property type="entry name" value="MITOCHONDRIAL INNER MEMBRANE PROTEASE SUBUNIT 1"/>
    <property type="match status" value="1"/>
</dbReference>
<dbReference type="Gene3D" id="2.10.109.10">
    <property type="entry name" value="Umud Fragment, subunit A"/>
    <property type="match status" value="1"/>
</dbReference>
<comment type="subcellular location">
    <subcellularLocation>
        <location evidence="1">Mitochondrion inner membrane</location>
    </subcellularLocation>
</comment>
<evidence type="ECO:0000256" key="6">
    <source>
        <dbReference type="ARBA" id="ARBA00038445"/>
    </source>
</evidence>
<dbReference type="InterPro" id="IPR019533">
    <property type="entry name" value="Peptidase_S26"/>
</dbReference>
<dbReference type="SUPFAM" id="SSF51306">
    <property type="entry name" value="LexA/Signal peptidase"/>
    <property type="match status" value="1"/>
</dbReference>
<dbReference type="InterPro" id="IPR000223">
    <property type="entry name" value="Pept_S26A_signal_pept_1"/>
</dbReference>
<gene>
    <name evidence="9" type="ORF">FCC1311_057142</name>
</gene>
<reference evidence="9 10" key="1">
    <citation type="submission" date="2017-12" db="EMBL/GenBank/DDBJ databases">
        <title>Sequencing, de novo assembly and annotation of complete genome of a new Thraustochytrid species, strain FCC1311.</title>
        <authorList>
            <person name="Sedici K."/>
            <person name="Godart F."/>
            <person name="Aiese Cigliano R."/>
            <person name="Sanseverino W."/>
            <person name="Barakat M."/>
            <person name="Ortet P."/>
            <person name="Marechal E."/>
            <person name="Cagnac O."/>
            <person name="Amato A."/>
        </authorList>
    </citation>
    <scope>NUCLEOTIDE SEQUENCE [LARGE SCALE GENOMIC DNA]</scope>
</reference>
<keyword evidence="3" id="KW-0378">Hydrolase</keyword>
<organism evidence="9 10">
    <name type="scientific">Hondaea fermentalgiana</name>
    <dbReference type="NCBI Taxonomy" id="2315210"/>
    <lineage>
        <taxon>Eukaryota</taxon>
        <taxon>Sar</taxon>
        <taxon>Stramenopiles</taxon>
        <taxon>Bigyra</taxon>
        <taxon>Labyrinthulomycetes</taxon>
        <taxon>Thraustochytrida</taxon>
        <taxon>Thraustochytriidae</taxon>
        <taxon>Hondaea</taxon>
    </lineage>
</organism>
<protein>
    <submittedName>
        <fullName evidence="9">Mitochondrial inner membrane protease subunit 1</fullName>
    </submittedName>
</protein>
<evidence type="ECO:0000256" key="7">
    <source>
        <dbReference type="PIRSR" id="PIRSR600223-1"/>
    </source>
</evidence>
<dbReference type="InterPro" id="IPR052064">
    <property type="entry name" value="Mito_IMP1_subunit"/>
</dbReference>
<dbReference type="InterPro" id="IPR036286">
    <property type="entry name" value="LexA/Signal_pep-like_sf"/>
</dbReference>
<dbReference type="EMBL" id="BEYU01000059">
    <property type="protein sequence ID" value="GBG29493.1"/>
    <property type="molecule type" value="Genomic_DNA"/>
</dbReference>
<comment type="caution">
    <text evidence="9">The sequence shown here is derived from an EMBL/GenBank/DDBJ whole genome shotgun (WGS) entry which is preliminary data.</text>
</comment>
<dbReference type="PRINTS" id="PR00727">
    <property type="entry name" value="LEADERPTASE"/>
</dbReference>
<keyword evidence="4" id="KW-0496">Mitochondrion</keyword>
<sequence length="275" mass="30516">MLAQHARARSLHSGFLASVAPDSALDLGRDSEAQDPLGLFLPGRGVRGRFGPHRRSASERERQAAFAIARACREACGPWLGARRDRAPPEALPNGQPRRRAERCGLQARAGAEEDDADAKARRVKTMMHNSWKLLKFGSFLYVVNTYVFEVTMCVGPSMLPTFSSAGDIVLVDRISPLRLKIEKGDIVIAQSPTNPRQTVCKRVKGMPGERVRVAQRYSYERDRIVKVPKGRVWLEGDNPKNSTDSRAYGAVPMGLIKGRVFFRLWPLTAIGPVR</sequence>
<dbReference type="GO" id="GO:0006627">
    <property type="term" value="P:protein processing involved in protein targeting to mitochondrion"/>
    <property type="evidence" value="ECO:0007669"/>
    <property type="project" value="TreeGrafter"/>
</dbReference>
<dbReference type="CDD" id="cd06530">
    <property type="entry name" value="S26_SPase_I"/>
    <property type="match status" value="1"/>
</dbReference>
<keyword evidence="2" id="KW-0999">Mitochondrion inner membrane</keyword>
<feature type="domain" description="Peptidase S26" evidence="8">
    <location>
        <begin position="226"/>
        <end position="266"/>
    </location>
</feature>
<keyword evidence="10" id="KW-1185">Reference proteome</keyword>
<evidence type="ECO:0000256" key="5">
    <source>
        <dbReference type="ARBA" id="ARBA00023136"/>
    </source>
</evidence>
<dbReference type="GO" id="GO:0006465">
    <property type="term" value="P:signal peptide processing"/>
    <property type="evidence" value="ECO:0007669"/>
    <property type="project" value="InterPro"/>
</dbReference>
<evidence type="ECO:0000313" key="10">
    <source>
        <dbReference type="Proteomes" id="UP000241890"/>
    </source>
</evidence>
<dbReference type="GO" id="GO:0004252">
    <property type="term" value="F:serine-type endopeptidase activity"/>
    <property type="evidence" value="ECO:0007669"/>
    <property type="project" value="InterPro"/>
</dbReference>
<evidence type="ECO:0000256" key="4">
    <source>
        <dbReference type="ARBA" id="ARBA00023128"/>
    </source>
</evidence>
<dbReference type="Proteomes" id="UP000241890">
    <property type="component" value="Unassembled WGS sequence"/>
</dbReference>
<dbReference type="Pfam" id="PF10502">
    <property type="entry name" value="Peptidase_S26"/>
    <property type="match status" value="2"/>
</dbReference>
<accession>A0A2R5GLJ3</accession>
<keyword evidence="5" id="KW-0472">Membrane</keyword>
<proteinExistence type="inferred from homology"/>
<evidence type="ECO:0000256" key="3">
    <source>
        <dbReference type="ARBA" id="ARBA00022801"/>
    </source>
</evidence>
<feature type="active site" evidence="7">
    <location>
        <position position="202"/>
    </location>
</feature>
<feature type="domain" description="Peptidase S26" evidence="8">
    <location>
        <begin position="140"/>
        <end position="216"/>
    </location>
</feature>
<feature type="active site" evidence="7">
    <location>
        <position position="158"/>
    </location>
</feature>